<dbReference type="InterPro" id="IPR003593">
    <property type="entry name" value="AAA+_ATPase"/>
</dbReference>
<evidence type="ECO:0000256" key="4">
    <source>
        <dbReference type="ARBA" id="ARBA00022840"/>
    </source>
</evidence>
<dbReference type="EMBL" id="CP041616">
    <property type="protein sequence ID" value="QDO88018.1"/>
    <property type="molecule type" value="Genomic_DNA"/>
</dbReference>
<dbReference type="KEGG" id="orz:FNH13_06375"/>
<evidence type="ECO:0000259" key="6">
    <source>
        <dbReference type="PROSITE" id="PS50893"/>
    </source>
</evidence>
<dbReference type="InterPro" id="IPR017871">
    <property type="entry name" value="ABC_transporter-like_CS"/>
</dbReference>
<keyword evidence="5" id="KW-0029">Amino-acid transport</keyword>
<keyword evidence="4 7" id="KW-0067">ATP-binding</keyword>
<keyword evidence="3" id="KW-0547">Nucleotide-binding</keyword>
<dbReference type="GO" id="GO:0005524">
    <property type="term" value="F:ATP binding"/>
    <property type="evidence" value="ECO:0007669"/>
    <property type="project" value="UniProtKB-KW"/>
</dbReference>
<proteinExistence type="inferred from homology"/>
<sequence length="236" mass="25386">MLKIEDLTIRYHGMPALSGVNLQVEAGERTAFVGPNGGGKSSLLKAVSGTVEEWEGQISFEGTNLAQVAPHDRVEMGIIHIPEGRRVFSGMSVRENLLVGAQRRAARPHVDQQMDVVRELFPTLMEMLSRPGESLSGGQQQMLAIARGLMGCPRLLMLDEPSMGLSPLAAETVFTGLGRLEEFGEVTLILVEQRAPDAFELCETAHVFESGSLVSSGRSADLAADGRLAAIYLGEV</sequence>
<dbReference type="SUPFAM" id="SSF52540">
    <property type="entry name" value="P-loop containing nucleoside triphosphate hydrolases"/>
    <property type="match status" value="1"/>
</dbReference>
<dbReference type="RefSeq" id="WP_143782693.1">
    <property type="nucleotide sequence ID" value="NZ_CP041616.1"/>
</dbReference>
<feature type="domain" description="ABC transporter" evidence="6">
    <location>
        <begin position="2"/>
        <end position="235"/>
    </location>
</feature>
<dbReference type="Gene3D" id="3.40.50.300">
    <property type="entry name" value="P-loop containing nucleotide triphosphate hydrolases"/>
    <property type="match status" value="1"/>
</dbReference>
<dbReference type="OrthoDB" id="9805514at2"/>
<organism evidence="7 8">
    <name type="scientific">Ornithinimicrobium ciconiae</name>
    <dbReference type="NCBI Taxonomy" id="2594265"/>
    <lineage>
        <taxon>Bacteria</taxon>
        <taxon>Bacillati</taxon>
        <taxon>Actinomycetota</taxon>
        <taxon>Actinomycetes</taxon>
        <taxon>Micrococcales</taxon>
        <taxon>Ornithinimicrobiaceae</taxon>
        <taxon>Ornithinimicrobium</taxon>
    </lineage>
</organism>
<dbReference type="AlphaFoldDB" id="A0A516G916"/>
<evidence type="ECO:0000256" key="2">
    <source>
        <dbReference type="ARBA" id="ARBA00022448"/>
    </source>
</evidence>
<dbReference type="Proteomes" id="UP000315395">
    <property type="component" value="Chromosome"/>
</dbReference>
<dbReference type="PANTHER" id="PTHR43820">
    <property type="entry name" value="HIGH-AFFINITY BRANCHED-CHAIN AMINO ACID TRANSPORT ATP-BINDING PROTEIN LIVF"/>
    <property type="match status" value="1"/>
</dbReference>
<keyword evidence="8" id="KW-1185">Reference proteome</keyword>
<evidence type="ECO:0000256" key="1">
    <source>
        <dbReference type="ARBA" id="ARBA00005417"/>
    </source>
</evidence>
<protein>
    <submittedName>
        <fullName evidence="7">ABC transporter ATP-binding protein</fullName>
    </submittedName>
</protein>
<dbReference type="PROSITE" id="PS00211">
    <property type="entry name" value="ABC_TRANSPORTER_1"/>
    <property type="match status" value="1"/>
</dbReference>
<reference evidence="7 8" key="1">
    <citation type="submission" date="2019-07" db="EMBL/GenBank/DDBJ databases">
        <title>complete genome sequencing of Ornithinimicrobium sp. H23M54.</title>
        <authorList>
            <person name="Bae J.-W."/>
            <person name="Lee S.-Y."/>
        </authorList>
    </citation>
    <scope>NUCLEOTIDE SEQUENCE [LARGE SCALE GENOMIC DNA]</scope>
    <source>
        <strain evidence="7 8">H23M54</strain>
    </source>
</reference>
<dbReference type="GO" id="GO:0015807">
    <property type="term" value="P:L-amino acid transport"/>
    <property type="evidence" value="ECO:0007669"/>
    <property type="project" value="TreeGrafter"/>
</dbReference>
<keyword evidence="2" id="KW-0813">Transport</keyword>
<evidence type="ECO:0000256" key="5">
    <source>
        <dbReference type="ARBA" id="ARBA00022970"/>
    </source>
</evidence>
<gene>
    <name evidence="7" type="ORF">FNH13_06375</name>
</gene>
<dbReference type="SMART" id="SM00382">
    <property type="entry name" value="AAA"/>
    <property type="match status" value="1"/>
</dbReference>
<dbReference type="InterPro" id="IPR052156">
    <property type="entry name" value="BCAA_Transport_ATP-bd_LivF"/>
</dbReference>
<evidence type="ECO:0000256" key="3">
    <source>
        <dbReference type="ARBA" id="ARBA00022741"/>
    </source>
</evidence>
<dbReference type="PROSITE" id="PS50893">
    <property type="entry name" value="ABC_TRANSPORTER_2"/>
    <property type="match status" value="1"/>
</dbReference>
<dbReference type="CDD" id="cd03224">
    <property type="entry name" value="ABC_TM1139_LivF_branched"/>
    <property type="match status" value="1"/>
</dbReference>
<dbReference type="InterPro" id="IPR003439">
    <property type="entry name" value="ABC_transporter-like_ATP-bd"/>
</dbReference>
<comment type="similarity">
    <text evidence="1">Belongs to the ABC transporter superfamily.</text>
</comment>
<name>A0A516G916_9MICO</name>
<evidence type="ECO:0000313" key="8">
    <source>
        <dbReference type="Proteomes" id="UP000315395"/>
    </source>
</evidence>
<dbReference type="GO" id="GO:0016887">
    <property type="term" value="F:ATP hydrolysis activity"/>
    <property type="evidence" value="ECO:0007669"/>
    <property type="project" value="InterPro"/>
</dbReference>
<dbReference type="Pfam" id="PF00005">
    <property type="entry name" value="ABC_tran"/>
    <property type="match status" value="1"/>
</dbReference>
<evidence type="ECO:0000313" key="7">
    <source>
        <dbReference type="EMBL" id="QDO88018.1"/>
    </source>
</evidence>
<dbReference type="GO" id="GO:0015658">
    <property type="term" value="F:branched-chain amino acid transmembrane transporter activity"/>
    <property type="evidence" value="ECO:0007669"/>
    <property type="project" value="TreeGrafter"/>
</dbReference>
<dbReference type="InterPro" id="IPR027417">
    <property type="entry name" value="P-loop_NTPase"/>
</dbReference>
<accession>A0A516G916</accession>
<dbReference type="PANTHER" id="PTHR43820:SF4">
    <property type="entry name" value="HIGH-AFFINITY BRANCHED-CHAIN AMINO ACID TRANSPORT ATP-BINDING PROTEIN LIVF"/>
    <property type="match status" value="1"/>
</dbReference>